<dbReference type="GO" id="GO:0016757">
    <property type="term" value="F:glycosyltransferase activity"/>
    <property type="evidence" value="ECO:0007669"/>
    <property type="project" value="InterPro"/>
</dbReference>
<dbReference type="Pfam" id="PF13579">
    <property type="entry name" value="Glyco_trans_4_4"/>
    <property type="match status" value="1"/>
</dbReference>
<feature type="domain" description="Glycosyltransferase subfamily 4-like N-terminal" evidence="3">
    <location>
        <begin position="18"/>
        <end position="197"/>
    </location>
</feature>
<dbReference type="KEGG" id="fng:JM64_01710"/>
<feature type="transmembrane region" description="Helical" evidence="1">
    <location>
        <begin position="78"/>
        <end position="99"/>
    </location>
</feature>
<keyword evidence="1" id="KW-0472">Membrane</keyword>
<gene>
    <name evidence="4" type="ORF">JM64_01710</name>
</gene>
<dbReference type="OrthoDB" id="9811902at2"/>
<dbReference type="PANTHER" id="PTHR12526:SF622">
    <property type="entry name" value="GLYCOSYLTRANSFERASE (GROUP I)"/>
    <property type="match status" value="1"/>
</dbReference>
<keyword evidence="1" id="KW-1133">Transmembrane helix</keyword>
<dbReference type="CDD" id="cd03794">
    <property type="entry name" value="GT4_WbuB-like"/>
    <property type="match status" value="1"/>
</dbReference>
<protein>
    <submittedName>
        <fullName evidence="4">Glycosyl transferase family 1</fullName>
    </submittedName>
</protein>
<evidence type="ECO:0000313" key="5">
    <source>
        <dbReference type="Proteomes" id="UP000077096"/>
    </source>
</evidence>
<dbReference type="PATRIC" id="fig|93466.3.peg.393"/>
<dbReference type="PANTHER" id="PTHR12526">
    <property type="entry name" value="GLYCOSYLTRANSFERASE"/>
    <property type="match status" value="1"/>
</dbReference>
<evidence type="ECO:0000259" key="3">
    <source>
        <dbReference type="Pfam" id="PF13579"/>
    </source>
</evidence>
<reference evidence="4 5" key="1">
    <citation type="submission" date="2014-08" db="EMBL/GenBank/DDBJ databases">
        <title>Fervidobacterium pennivorans DYC genome.</title>
        <authorList>
            <person name="Wushke S."/>
        </authorList>
    </citation>
    <scope>NUCLEOTIDE SEQUENCE [LARGE SCALE GENOMIC DNA]</scope>
    <source>
        <strain evidence="4 5">DYC</strain>
    </source>
</reference>
<keyword evidence="4" id="KW-0808">Transferase</keyword>
<evidence type="ECO:0000256" key="1">
    <source>
        <dbReference type="SAM" id="Phobius"/>
    </source>
</evidence>
<sequence>MKRHILVISQHFYPEQFRINDLCVEWVKRGYRVTVITGIPNYPQGKFYTGYGPFKKRRENYEGVEIIRLPIFPRGKNHLTLSFNYLSFIVSGFFWNLFTRIKADYVFVFATSPIMQALPGIWYARKRRIPCYIYVQDLWPENFQAVTGISNKYIIGAIGKVVDYIYNRCTRIFVTSRSFVEAISNRSVPKEKIEYWPQYAEDFYKPLPKKGIREIPDDGAFNIIFAGNIGLAQGLDILPKAALILKDKLQGRQVRFNIVGDGRYKETLVNMVHSFGVSDMFNFIDKQPAMRIPEFLAACDAALICLTNNPIFTMTIPAKLQSYMACGVPILVSADGETAKIVSEANAGLCSPAGDADSLAENIVRMVNMTSNELKRLGNNAREYYCKNFNKEELLDRVDRYFT</sequence>
<dbReference type="Pfam" id="PF00534">
    <property type="entry name" value="Glycos_transf_1"/>
    <property type="match status" value="1"/>
</dbReference>
<dbReference type="InterPro" id="IPR028098">
    <property type="entry name" value="Glyco_trans_4-like_N"/>
</dbReference>
<proteinExistence type="predicted"/>
<dbReference type="Proteomes" id="UP000077096">
    <property type="component" value="Chromosome"/>
</dbReference>
<feature type="transmembrane region" description="Helical" evidence="1">
    <location>
        <begin position="105"/>
        <end position="124"/>
    </location>
</feature>
<feature type="domain" description="Glycosyl transferase family 1" evidence="2">
    <location>
        <begin position="219"/>
        <end position="383"/>
    </location>
</feature>
<keyword evidence="1" id="KW-0812">Transmembrane</keyword>
<evidence type="ECO:0000313" key="4">
    <source>
        <dbReference type="EMBL" id="ANE40861.1"/>
    </source>
</evidence>
<accession>A0A172T1J5</accession>
<dbReference type="AlphaFoldDB" id="A0A172T1J5"/>
<dbReference type="InterPro" id="IPR001296">
    <property type="entry name" value="Glyco_trans_1"/>
</dbReference>
<name>A0A172T1J5_FERPE</name>
<organism evidence="4 5">
    <name type="scientific">Fervidobacterium pennivorans</name>
    <dbReference type="NCBI Taxonomy" id="93466"/>
    <lineage>
        <taxon>Bacteria</taxon>
        <taxon>Thermotogati</taxon>
        <taxon>Thermotogota</taxon>
        <taxon>Thermotogae</taxon>
        <taxon>Thermotogales</taxon>
        <taxon>Fervidobacteriaceae</taxon>
        <taxon>Fervidobacterium</taxon>
    </lineage>
</organism>
<dbReference type="EMBL" id="CP011393">
    <property type="protein sequence ID" value="ANE40861.1"/>
    <property type="molecule type" value="Genomic_DNA"/>
</dbReference>
<evidence type="ECO:0000259" key="2">
    <source>
        <dbReference type="Pfam" id="PF00534"/>
    </source>
</evidence>
<dbReference type="SUPFAM" id="SSF53756">
    <property type="entry name" value="UDP-Glycosyltransferase/glycogen phosphorylase"/>
    <property type="match status" value="1"/>
</dbReference>
<dbReference type="Gene3D" id="3.40.50.2000">
    <property type="entry name" value="Glycogen Phosphorylase B"/>
    <property type="match status" value="2"/>
</dbReference>